<evidence type="ECO:0000259" key="13">
    <source>
        <dbReference type="Pfam" id="PF08323"/>
    </source>
</evidence>
<dbReference type="EMBL" id="JAVRIC010000006">
    <property type="protein sequence ID" value="MDT0496999.1"/>
    <property type="molecule type" value="Genomic_DNA"/>
</dbReference>
<gene>
    <name evidence="11 14" type="primary">glgA</name>
    <name evidence="14" type="ORF">RM530_06415</name>
</gene>
<dbReference type="Gene3D" id="3.40.50.2000">
    <property type="entry name" value="Glycogen Phosphorylase B"/>
    <property type="match status" value="2"/>
</dbReference>
<keyword evidence="7 11" id="KW-0328">Glycosyltransferase</keyword>
<dbReference type="InterPro" id="IPR011835">
    <property type="entry name" value="GS/SS"/>
</dbReference>
<dbReference type="HAMAP" id="MF_00484">
    <property type="entry name" value="Glycogen_synth"/>
    <property type="match status" value="1"/>
</dbReference>
<comment type="catalytic activity">
    <reaction evidence="1 11">
        <text>[(1-&gt;4)-alpha-D-glucosyl](n) + ADP-alpha-D-glucose = [(1-&gt;4)-alpha-D-glucosyl](n+1) + ADP + H(+)</text>
        <dbReference type="Rhea" id="RHEA:18189"/>
        <dbReference type="Rhea" id="RHEA-COMP:9584"/>
        <dbReference type="Rhea" id="RHEA-COMP:9587"/>
        <dbReference type="ChEBI" id="CHEBI:15378"/>
        <dbReference type="ChEBI" id="CHEBI:15444"/>
        <dbReference type="ChEBI" id="CHEBI:57498"/>
        <dbReference type="ChEBI" id="CHEBI:456216"/>
        <dbReference type="EC" id="2.4.1.21"/>
    </reaction>
</comment>
<comment type="function">
    <text evidence="2 11">Synthesizes alpha-1,4-glucan chains using ADP-glucose.</text>
</comment>
<evidence type="ECO:0000259" key="12">
    <source>
        <dbReference type="Pfam" id="PF00534"/>
    </source>
</evidence>
<evidence type="ECO:0000313" key="14">
    <source>
        <dbReference type="EMBL" id="MDT0496999.1"/>
    </source>
</evidence>
<dbReference type="PANTHER" id="PTHR45825">
    <property type="entry name" value="GRANULE-BOUND STARCH SYNTHASE 1, CHLOROPLASTIC/AMYLOPLASTIC"/>
    <property type="match status" value="1"/>
</dbReference>
<keyword evidence="9 11" id="KW-0320">Glycogen biosynthesis</keyword>
<dbReference type="PANTHER" id="PTHR45825:SF11">
    <property type="entry name" value="ALPHA AMYLASE DOMAIN-CONTAINING PROTEIN"/>
    <property type="match status" value="1"/>
</dbReference>
<evidence type="ECO:0000256" key="6">
    <source>
        <dbReference type="ARBA" id="ARBA00019935"/>
    </source>
</evidence>
<comment type="pathway">
    <text evidence="3 11">Glycan biosynthesis; glycogen biosynthesis.</text>
</comment>
<evidence type="ECO:0000256" key="7">
    <source>
        <dbReference type="ARBA" id="ARBA00022676"/>
    </source>
</evidence>
<protein>
    <recommendedName>
        <fullName evidence="6 11">Glycogen synthase</fullName>
        <ecNumber evidence="5 11">2.4.1.21</ecNumber>
    </recommendedName>
    <alternativeName>
        <fullName evidence="10 11">Starch [bacterial glycogen] synthase</fullName>
    </alternativeName>
</protein>
<evidence type="ECO:0000256" key="1">
    <source>
        <dbReference type="ARBA" id="ARBA00001478"/>
    </source>
</evidence>
<keyword evidence="15" id="KW-1185">Reference proteome</keyword>
<dbReference type="CDD" id="cd03791">
    <property type="entry name" value="GT5_Glycogen_synthase_DULL1-like"/>
    <property type="match status" value="1"/>
</dbReference>
<dbReference type="NCBIfam" id="TIGR02095">
    <property type="entry name" value="glgA"/>
    <property type="match status" value="1"/>
</dbReference>
<feature type="domain" description="Glycosyl transferase family 1" evidence="12">
    <location>
        <begin position="289"/>
        <end position="446"/>
    </location>
</feature>
<dbReference type="Pfam" id="PF08323">
    <property type="entry name" value="Glyco_transf_5"/>
    <property type="match status" value="1"/>
</dbReference>
<feature type="binding site" evidence="11">
    <location>
        <position position="16"/>
    </location>
    <ligand>
        <name>ADP-alpha-D-glucose</name>
        <dbReference type="ChEBI" id="CHEBI:57498"/>
    </ligand>
</feature>
<evidence type="ECO:0000256" key="4">
    <source>
        <dbReference type="ARBA" id="ARBA00010281"/>
    </source>
</evidence>
<comment type="similarity">
    <text evidence="4 11">Belongs to the glycosyltransferase 1 family. Bacterial/plant glycogen synthase subfamily.</text>
</comment>
<accession>A0ABU2WGK2</accession>
<dbReference type="Proteomes" id="UP001254608">
    <property type="component" value="Unassembled WGS sequence"/>
</dbReference>
<evidence type="ECO:0000313" key="15">
    <source>
        <dbReference type="Proteomes" id="UP001254608"/>
    </source>
</evidence>
<feature type="domain" description="Starch synthase catalytic" evidence="13">
    <location>
        <begin position="5"/>
        <end position="235"/>
    </location>
</feature>
<dbReference type="InterPro" id="IPR001296">
    <property type="entry name" value="Glyco_trans_1"/>
</dbReference>
<evidence type="ECO:0000256" key="5">
    <source>
        <dbReference type="ARBA" id="ARBA00012588"/>
    </source>
</evidence>
<evidence type="ECO:0000256" key="8">
    <source>
        <dbReference type="ARBA" id="ARBA00022679"/>
    </source>
</evidence>
<evidence type="ECO:0000256" key="2">
    <source>
        <dbReference type="ARBA" id="ARBA00002764"/>
    </source>
</evidence>
<dbReference type="InterPro" id="IPR013534">
    <property type="entry name" value="Starch_synth_cat_dom"/>
</dbReference>
<keyword evidence="8 11" id="KW-0808">Transferase</keyword>
<dbReference type="Pfam" id="PF00534">
    <property type="entry name" value="Glycos_transf_1"/>
    <property type="match status" value="1"/>
</dbReference>
<organism evidence="14 15">
    <name type="scientific">Banduia mediterranea</name>
    <dbReference type="NCBI Taxonomy" id="3075609"/>
    <lineage>
        <taxon>Bacteria</taxon>
        <taxon>Pseudomonadati</taxon>
        <taxon>Pseudomonadota</taxon>
        <taxon>Gammaproteobacteria</taxon>
        <taxon>Nevskiales</taxon>
        <taxon>Algiphilaceae</taxon>
        <taxon>Banduia</taxon>
    </lineage>
</organism>
<evidence type="ECO:0000256" key="9">
    <source>
        <dbReference type="ARBA" id="ARBA00023056"/>
    </source>
</evidence>
<name>A0ABU2WGK2_9GAMM</name>
<reference evidence="14 15" key="1">
    <citation type="submission" date="2023-09" db="EMBL/GenBank/DDBJ databases">
        <authorList>
            <person name="Rey-Velasco X."/>
        </authorList>
    </citation>
    <scope>NUCLEOTIDE SEQUENCE [LARGE SCALE GENOMIC DNA]</scope>
    <source>
        <strain evidence="14 15">W345</strain>
    </source>
</reference>
<dbReference type="NCBIfam" id="NF001899">
    <property type="entry name" value="PRK00654.1-2"/>
    <property type="match status" value="1"/>
</dbReference>
<proteinExistence type="inferred from homology"/>
<evidence type="ECO:0000256" key="3">
    <source>
        <dbReference type="ARBA" id="ARBA00004964"/>
    </source>
</evidence>
<sequence>MSTALFAGSEIWPLVKTGGLADVAHSLPAAMQRAGIDMRVTMPAYRGTLERLQDAQEVGSLQIRGQRFGVIEGRLPETPAPLWLLDCPSLYAREGDPYRDAAGRDWSDNAWRFGCFSEAVAKLACGALGWRADVVHANDWQTGLVPAWLSVEPQPPRSIFTIHNLAYQGRFAGEHALYLGLPGSLWHADAIEEFGDLSFIKAGINCSDAVTTVSPSYAAEIQTPEYGCGLDGLLRAHRGKLSGILNGIDDAVWNPASDALLPRTYGRRDFVSGKRVNKAALQAEFGLPLAADAPLMGWVGRVAQQKSSDLLLGALPQLLESGLQFVLLGSGDRAQEQALLGLTRRFPQQMAVHIGFDEGQAHRIEAGADLFLMPSRFEPCGLNQMYSQRYGTIPVVRRTGGLADTVIDANEETLAEARATGVHFENADVGGLLWGVRRALELWRQPALWRSMQRAGMKRDFSWDKVAAEYLALYAIR</sequence>
<dbReference type="GO" id="GO:0009011">
    <property type="term" value="F:alpha-1,4-glucan glucosyltransferase (ADP-glucose donor) activity"/>
    <property type="evidence" value="ECO:0007669"/>
    <property type="project" value="UniProtKB-EC"/>
</dbReference>
<evidence type="ECO:0000256" key="11">
    <source>
        <dbReference type="HAMAP-Rule" id="MF_00484"/>
    </source>
</evidence>
<comment type="caution">
    <text evidence="14">The sequence shown here is derived from an EMBL/GenBank/DDBJ whole genome shotgun (WGS) entry which is preliminary data.</text>
</comment>
<dbReference type="RefSeq" id="WP_311364392.1">
    <property type="nucleotide sequence ID" value="NZ_JAVRIC010000006.1"/>
</dbReference>
<dbReference type="EC" id="2.4.1.21" evidence="5 11"/>
<evidence type="ECO:0000256" key="10">
    <source>
        <dbReference type="ARBA" id="ARBA00031722"/>
    </source>
</evidence>
<dbReference type="SUPFAM" id="SSF53756">
    <property type="entry name" value="UDP-Glycosyltransferase/glycogen phosphorylase"/>
    <property type="match status" value="1"/>
</dbReference>